<dbReference type="Proteomes" id="UP001529510">
    <property type="component" value="Unassembled WGS sequence"/>
</dbReference>
<dbReference type="EMBL" id="JAMKFB020000024">
    <property type="protein sequence ID" value="KAL0156337.1"/>
    <property type="molecule type" value="Genomic_DNA"/>
</dbReference>
<evidence type="ECO:0000259" key="5">
    <source>
        <dbReference type="PROSITE" id="PS50135"/>
    </source>
</evidence>
<dbReference type="PANTHER" id="PTHR12268">
    <property type="entry name" value="E3 UBIQUITIN-PROTEIN LIGASE KCMF1"/>
    <property type="match status" value="1"/>
</dbReference>
<proteinExistence type="predicted"/>
<accession>A0ABD0N446</accession>
<dbReference type="Gene3D" id="3.30.60.90">
    <property type="match status" value="1"/>
</dbReference>
<dbReference type="FunFam" id="3.30.60.90:FF:000002">
    <property type="entry name" value="Dystrobrevin alpha"/>
    <property type="match status" value="1"/>
</dbReference>
<feature type="non-terminal residue" evidence="6">
    <location>
        <position position="65"/>
    </location>
</feature>
<sequence length="65" mass="7712">FHPVECSYCHSQSMMGFRYRCQQCDNYQLCQECFWRGHASGSHSNQHQMKEYMSWVGKRPCGNVT</sequence>
<evidence type="ECO:0000313" key="7">
    <source>
        <dbReference type="Proteomes" id="UP001529510"/>
    </source>
</evidence>
<gene>
    <name evidence="6" type="ORF">M9458_047583</name>
</gene>
<dbReference type="PROSITE" id="PS50135">
    <property type="entry name" value="ZF_ZZ_2"/>
    <property type="match status" value="1"/>
</dbReference>
<comment type="caution">
    <text evidence="6">The sequence shown here is derived from an EMBL/GenBank/DDBJ whole genome shotgun (WGS) entry which is preliminary data.</text>
</comment>
<dbReference type="InterPro" id="IPR000433">
    <property type="entry name" value="Znf_ZZ"/>
</dbReference>
<keyword evidence="7" id="KW-1185">Reference proteome</keyword>
<organism evidence="6 7">
    <name type="scientific">Cirrhinus mrigala</name>
    <name type="common">Mrigala</name>
    <dbReference type="NCBI Taxonomy" id="683832"/>
    <lineage>
        <taxon>Eukaryota</taxon>
        <taxon>Metazoa</taxon>
        <taxon>Chordata</taxon>
        <taxon>Craniata</taxon>
        <taxon>Vertebrata</taxon>
        <taxon>Euteleostomi</taxon>
        <taxon>Actinopterygii</taxon>
        <taxon>Neopterygii</taxon>
        <taxon>Teleostei</taxon>
        <taxon>Ostariophysi</taxon>
        <taxon>Cypriniformes</taxon>
        <taxon>Cyprinidae</taxon>
        <taxon>Labeoninae</taxon>
        <taxon>Labeonini</taxon>
        <taxon>Cirrhinus</taxon>
    </lineage>
</organism>
<evidence type="ECO:0000256" key="3">
    <source>
        <dbReference type="ARBA" id="ARBA00022833"/>
    </source>
</evidence>
<evidence type="ECO:0000313" key="6">
    <source>
        <dbReference type="EMBL" id="KAL0156337.1"/>
    </source>
</evidence>
<dbReference type="AlphaFoldDB" id="A0ABD0N446"/>
<dbReference type="PANTHER" id="PTHR12268:SF19">
    <property type="entry name" value="DYSTROBREVIN ALPHA"/>
    <property type="match status" value="1"/>
</dbReference>
<keyword evidence="1" id="KW-0479">Metal-binding</keyword>
<dbReference type="SMART" id="SM00291">
    <property type="entry name" value="ZnF_ZZ"/>
    <property type="match status" value="1"/>
</dbReference>
<feature type="non-terminal residue" evidence="6">
    <location>
        <position position="1"/>
    </location>
</feature>
<dbReference type="PROSITE" id="PS01357">
    <property type="entry name" value="ZF_ZZ_1"/>
    <property type="match status" value="1"/>
</dbReference>
<keyword evidence="3" id="KW-0862">Zinc</keyword>
<name>A0ABD0N446_CIRMR</name>
<dbReference type="InterPro" id="IPR043145">
    <property type="entry name" value="Znf_ZZ_sf"/>
</dbReference>
<dbReference type="InterPro" id="IPR050774">
    <property type="entry name" value="KCMF1/Dystrophin"/>
</dbReference>
<evidence type="ECO:0000256" key="4">
    <source>
        <dbReference type="PROSITE-ProRule" id="PRU00228"/>
    </source>
</evidence>
<reference evidence="6 7" key="1">
    <citation type="submission" date="2024-05" db="EMBL/GenBank/DDBJ databases">
        <title>Genome sequencing and assembly of Indian major carp, Cirrhinus mrigala (Hamilton, 1822).</title>
        <authorList>
            <person name="Mohindra V."/>
            <person name="Chowdhury L.M."/>
            <person name="Lal K."/>
            <person name="Jena J.K."/>
        </authorList>
    </citation>
    <scope>NUCLEOTIDE SEQUENCE [LARGE SCALE GENOMIC DNA]</scope>
    <source>
        <strain evidence="6">CM1030</strain>
        <tissue evidence="6">Blood</tissue>
    </source>
</reference>
<protein>
    <recommendedName>
        <fullName evidence="5">ZZ-type domain-containing protein</fullName>
    </recommendedName>
</protein>
<evidence type="ECO:0000256" key="2">
    <source>
        <dbReference type="ARBA" id="ARBA00022771"/>
    </source>
</evidence>
<keyword evidence="2 4" id="KW-0863">Zinc-finger</keyword>
<dbReference type="GO" id="GO:0008270">
    <property type="term" value="F:zinc ion binding"/>
    <property type="evidence" value="ECO:0007669"/>
    <property type="project" value="UniProtKB-KW"/>
</dbReference>
<dbReference type="Pfam" id="PF00569">
    <property type="entry name" value="ZZ"/>
    <property type="match status" value="1"/>
</dbReference>
<evidence type="ECO:0000256" key="1">
    <source>
        <dbReference type="ARBA" id="ARBA00022723"/>
    </source>
</evidence>
<feature type="domain" description="ZZ-type" evidence="5">
    <location>
        <begin position="1"/>
        <end position="57"/>
    </location>
</feature>
<dbReference type="SUPFAM" id="SSF57850">
    <property type="entry name" value="RING/U-box"/>
    <property type="match status" value="1"/>
</dbReference>